<evidence type="ECO:0000256" key="6">
    <source>
        <dbReference type="ARBA" id="ARBA00023163"/>
    </source>
</evidence>
<sequence>MPTTDCTAGRAELEARGMALVRYLGGHWTGGKGMCRCPAHPDRTPSLSVRTGDTDLLFKCFAGCDTIDVLRAITRLGPIPSSGTATGILLPPAADEGWLRSRATDLWDEARAIMDTPVERYLLNRAIGHVSPALRFHPRTPLGPRRQIVFRPAMLAAVQEGTRVIAVQRTFLDTLLARRARDLGNPRRMLGHPARGAVMLSDATDVLGLAEGVETALSAMILLGFPVWAVLGNERLGRIAVPSDVERLILLPDNDRPGRRAEIVAREAHATRGRTIETIWPWHGLNDWNDVLRREGERGGGRRRQAA</sequence>
<keyword evidence="4" id="KW-0548">Nucleotidyltransferase</keyword>
<dbReference type="GO" id="GO:0006269">
    <property type="term" value="P:DNA replication, synthesis of primer"/>
    <property type="evidence" value="ECO:0007669"/>
    <property type="project" value="UniProtKB-KW"/>
</dbReference>
<dbReference type="GO" id="GO:0003677">
    <property type="term" value="F:DNA binding"/>
    <property type="evidence" value="ECO:0007669"/>
    <property type="project" value="InterPro"/>
</dbReference>
<evidence type="ECO:0000313" key="10">
    <source>
        <dbReference type="Proteomes" id="UP000283469"/>
    </source>
</evidence>
<keyword evidence="2" id="KW-0639">Primosome</keyword>
<evidence type="ECO:0000259" key="7">
    <source>
        <dbReference type="Pfam" id="PF13362"/>
    </source>
</evidence>
<feature type="domain" description="Toprim" evidence="7">
    <location>
        <begin position="207"/>
        <end position="297"/>
    </location>
</feature>
<keyword evidence="10" id="KW-1185">Reference proteome</keyword>
<keyword evidence="1" id="KW-0240">DNA-directed RNA polymerase</keyword>
<comment type="caution">
    <text evidence="9">The sequence shown here is derived from an EMBL/GenBank/DDBJ whole genome shotgun (WGS) entry which is preliminary data.</text>
</comment>
<keyword evidence="3" id="KW-0808">Transferase</keyword>
<evidence type="ECO:0000256" key="3">
    <source>
        <dbReference type="ARBA" id="ARBA00022679"/>
    </source>
</evidence>
<protein>
    <submittedName>
        <fullName evidence="9">Virulence-associated protein E</fullName>
    </submittedName>
</protein>
<evidence type="ECO:0000256" key="1">
    <source>
        <dbReference type="ARBA" id="ARBA00022478"/>
    </source>
</evidence>
<dbReference type="InterPro" id="IPR036977">
    <property type="entry name" value="DNA_primase_Znf_CHC2"/>
</dbReference>
<dbReference type="GO" id="GO:0000428">
    <property type="term" value="C:DNA-directed RNA polymerase complex"/>
    <property type="evidence" value="ECO:0007669"/>
    <property type="project" value="UniProtKB-KW"/>
</dbReference>
<evidence type="ECO:0000256" key="5">
    <source>
        <dbReference type="ARBA" id="ARBA00022705"/>
    </source>
</evidence>
<reference evidence="9 10" key="1">
    <citation type="submission" date="2018-08" db="EMBL/GenBank/DDBJ databases">
        <title>Sphingobium sp. EO9.</title>
        <authorList>
            <person name="Park Y."/>
            <person name="Kim K.H."/>
            <person name="Jeon C.O."/>
        </authorList>
    </citation>
    <scope>NUCLEOTIDE SEQUENCE [LARGE SCALE GENOMIC DNA]</scope>
    <source>
        <strain evidence="9 10">EO9</strain>
    </source>
</reference>
<dbReference type="Gene3D" id="3.90.580.10">
    <property type="entry name" value="Zinc finger, CHC2-type domain"/>
    <property type="match status" value="1"/>
</dbReference>
<dbReference type="CDD" id="cd01029">
    <property type="entry name" value="TOPRIM_primases"/>
    <property type="match status" value="1"/>
</dbReference>
<evidence type="ECO:0000259" key="8">
    <source>
        <dbReference type="Pfam" id="PF23639"/>
    </source>
</evidence>
<evidence type="ECO:0000256" key="2">
    <source>
        <dbReference type="ARBA" id="ARBA00022515"/>
    </source>
</evidence>
<evidence type="ECO:0000313" key="9">
    <source>
        <dbReference type="EMBL" id="RJG53177.1"/>
    </source>
</evidence>
<dbReference type="GO" id="GO:0008270">
    <property type="term" value="F:zinc ion binding"/>
    <property type="evidence" value="ECO:0007669"/>
    <property type="project" value="InterPro"/>
</dbReference>
<dbReference type="EMBL" id="QVRA01000018">
    <property type="protein sequence ID" value="RJG53177.1"/>
    <property type="molecule type" value="Genomic_DNA"/>
</dbReference>
<dbReference type="Proteomes" id="UP000283469">
    <property type="component" value="Unassembled WGS sequence"/>
</dbReference>
<dbReference type="InterPro" id="IPR006171">
    <property type="entry name" value="TOPRIM_dom"/>
</dbReference>
<dbReference type="GO" id="GO:0016779">
    <property type="term" value="F:nucleotidyltransferase activity"/>
    <property type="evidence" value="ECO:0007669"/>
    <property type="project" value="UniProtKB-KW"/>
</dbReference>
<organism evidence="9 10">
    <name type="scientific">Sphingobium terrigena</name>
    <dbReference type="NCBI Taxonomy" id="2304063"/>
    <lineage>
        <taxon>Bacteria</taxon>
        <taxon>Pseudomonadati</taxon>
        <taxon>Pseudomonadota</taxon>
        <taxon>Alphaproteobacteria</taxon>
        <taxon>Sphingomonadales</taxon>
        <taxon>Sphingomonadaceae</taxon>
        <taxon>Sphingobium</taxon>
    </lineage>
</organism>
<keyword evidence="6" id="KW-0804">Transcription</keyword>
<dbReference type="GO" id="GO:1990077">
    <property type="term" value="C:primosome complex"/>
    <property type="evidence" value="ECO:0007669"/>
    <property type="project" value="UniProtKB-KW"/>
</dbReference>
<keyword evidence="5" id="KW-0235">DNA replication</keyword>
<name>A0A418YPE0_9SPHN</name>
<dbReference type="Pfam" id="PF13362">
    <property type="entry name" value="Toprim_3"/>
    <property type="match status" value="1"/>
</dbReference>
<accession>A0A418YPE0</accession>
<proteinExistence type="predicted"/>
<dbReference type="SUPFAM" id="SSF57783">
    <property type="entry name" value="Zinc beta-ribbon"/>
    <property type="match status" value="1"/>
</dbReference>
<dbReference type="AlphaFoldDB" id="A0A418YPE0"/>
<evidence type="ECO:0000256" key="4">
    <source>
        <dbReference type="ARBA" id="ARBA00022695"/>
    </source>
</evidence>
<feature type="domain" description="DUF7146" evidence="8">
    <location>
        <begin position="100"/>
        <end position="199"/>
    </location>
</feature>
<dbReference type="InterPro" id="IPR034154">
    <property type="entry name" value="TOPRIM_DnaG/twinkle"/>
</dbReference>
<dbReference type="OrthoDB" id="7465087at2"/>
<dbReference type="RefSeq" id="WP_119748616.1">
    <property type="nucleotide sequence ID" value="NZ_QVRA01000018.1"/>
</dbReference>
<dbReference type="InterPro" id="IPR055570">
    <property type="entry name" value="DUF7146"/>
</dbReference>
<gene>
    <name evidence="9" type="ORF">D0Z70_17310</name>
</gene>
<dbReference type="Pfam" id="PF23639">
    <property type="entry name" value="DUF7146"/>
    <property type="match status" value="1"/>
</dbReference>